<proteinExistence type="predicted"/>
<evidence type="ECO:0000313" key="2">
    <source>
        <dbReference type="Proteomes" id="UP000265520"/>
    </source>
</evidence>
<dbReference type="Proteomes" id="UP000265520">
    <property type="component" value="Unassembled WGS sequence"/>
</dbReference>
<dbReference type="EMBL" id="LXQA010082778">
    <property type="protein sequence ID" value="MCI12102.1"/>
    <property type="molecule type" value="Genomic_DNA"/>
</dbReference>
<sequence length="117" mass="12699">DPLWEVPDPDRSTSDPAGLQVDWLKSANMGKFSHMWQVLLIPNVSSSPIPLKCVTCQILALMDDGVAQLPIEELQCCKAPGIRVDQLNVCPDGVVPVHMHACNISDPLSRGGARNQT</sequence>
<reference evidence="1 2" key="1">
    <citation type="journal article" date="2018" name="Front. Plant Sci.">
        <title>Red Clover (Trifolium pratense) and Zigzag Clover (T. medium) - A Picture of Genomic Similarities and Differences.</title>
        <authorList>
            <person name="Dluhosova J."/>
            <person name="Istvanek J."/>
            <person name="Nedelnik J."/>
            <person name="Repkova J."/>
        </authorList>
    </citation>
    <scope>NUCLEOTIDE SEQUENCE [LARGE SCALE GENOMIC DNA]</scope>
    <source>
        <strain evidence="2">cv. 10/8</strain>
        <tissue evidence="1">Leaf</tissue>
    </source>
</reference>
<accession>A0A392PJY8</accession>
<organism evidence="1 2">
    <name type="scientific">Trifolium medium</name>
    <dbReference type="NCBI Taxonomy" id="97028"/>
    <lineage>
        <taxon>Eukaryota</taxon>
        <taxon>Viridiplantae</taxon>
        <taxon>Streptophyta</taxon>
        <taxon>Embryophyta</taxon>
        <taxon>Tracheophyta</taxon>
        <taxon>Spermatophyta</taxon>
        <taxon>Magnoliopsida</taxon>
        <taxon>eudicotyledons</taxon>
        <taxon>Gunneridae</taxon>
        <taxon>Pentapetalae</taxon>
        <taxon>rosids</taxon>
        <taxon>fabids</taxon>
        <taxon>Fabales</taxon>
        <taxon>Fabaceae</taxon>
        <taxon>Papilionoideae</taxon>
        <taxon>50 kb inversion clade</taxon>
        <taxon>NPAAA clade</taxon>
        <taxon>Hologalegina</taxon>
        <taxon>IRL clade</taxon>
        <taxon>Trifolieae</taxon>
        <taxon>Trifolium</taxon>
    </lineage>
</organism>
<evidence type="ECO:0000313" key="1">
    <source>
        <dbReference type="EMBL" id="MCI12102.1"/>
    </source>
</evidence>
<comment type="caution">
    <text evidence="1">The sequence shown here is derived from an EMBL/GenBank/DDBJ whole genome shotgun (WGS) entry which is preliminary data.</text>
</comment>
<feature type="non-terminal residue" evidence="1">
    <location>
        <position position="1"/>
    </location>
</feature>
<name>A0A392PJY8_9FABA</name>
<protein>
    <submittedName>
        <fullName evidence="1">Uncharacterized protein</fullName>
    </submittedName>
</protein>
<dbReference type="AlphaFoldDB" id="A0A392PJY8"/>
<keyword evidence="2" id="KW-1185">Reference proteome</keyword>